<dbReference type="PANTHER" id="PTHR33595:SF7">
    <property type="entry name" value="OS12G0242500 PROTEIN"/>
    <property type="match status" value="1"/>
</dbReference>
<dbReference type="AlphaFoldDB" id="A0A7N0RJV7"/>
<keyword evidence="4" id="KW-1185">Reference proteome</keyword>
<dbReference type="Proteomes" id="UP000594263">
    <property type="component" value="Unplaced"/>
</dbReference>
<feature type="compositionally biased region" description="Gly residues" evidence="1">
    <location>
        <begin position="81"/>
        <end position="90"/>
    </location>
</feature>
<dbReference type="EnsemblPlants" id="Kaladp0011s1036.1.v1.1">
    <property type="protein sequence ID" value="Kaladp0011s1036.1.v1.1.CDS.1"/>
    <property type="gene ID" value="Kaladp0011s1036.v1.1"/>
</dbReference>
<name>A0A7N0RJV7_KALFE</name>
<dbReference type="InterPro" id="IPR057710">
    <property type="entry name" value="DUF7950"/>
</dbReference>
<feature type="domain" description="DUF7950" evidence="2">
    <location>
        <begin position="175"/>
        <end position="298"/>
    </location>
</feature>
<feature type="compositionally biased region" description="Low complexity" evidence="1">
    <location>
        <begin position="40"/>
        <end position="65"/>
    </location>
</feature>
<evidence type="ECO:0000259" key="2">
    <source>
        <dbReference type="Pfam" id="PF25821"/>
    </source>
</evidence>
<reference evidence="3" key="1">
    <citation type="submission" date="2021-01" db="UniProtKB">
        <authorList>
            <consortium name="EnsemblPlants"/>
        </authorList>
    </citation>
    <scope>IDENTIFICATION</scope>
</reference>
<accession>A0A7N0RJV7</accession>
<evidence type="ECO:0000313" key="3">
    <source>
        <dbReference type="EnsemblPlants" id="Kaladp0011s1036.1.v1.1.CDS.1"/>
    </source>
</evidence>
<protein>
    <recommendedName>
        <fullName evidence="2">DUF7950 domain-containing protein</fullName>
    </recommendedName>
</protein>
<feature type="region of interest" description="Disordered" evidence="1">
    <location>
        <begin position="35"/>
        <end position="110"/>
    </location>
</feature>
<evidence type="ECO:0000313" key="4">
    <source>
        <dbReference type="Proteomes" id="UP000594263"/>
    </source>
</evidence>
<evidence type="ECO:0000256" key="1">
    <source>
        <dbReference type="SAM" id="MobiDB-lite"/>
    </source>
</evidence>
<dbReference type="Gramene" id="Kaladp0011s1036.1.v1.1">
    <property type="protein sequence ID" value="Kaladp0011s1036.1.v1.1.CDS.1"/>
    <property type="gene ID" value="Kaladp0011s1036.v1.1"/>
</dbReference>
<sequence length="301" mass="32481">MDGSGGCCIARYAGGGGYDDAKKMERVMLKFRPIAPKPATGGSVFGSSSSENNNNNNKTSSGETTAYVKAGRGKRRYTTNGGAGKRACGGGRKRVRASPVENNAREESSMTVVTLPLLPESPTENKTPTSRYAPPPPIWLSFNNSPATTPKAENNSFTRQQRVAVGGVKGLRVVGSGVTVESVTEMWGSGEGILGRTDEERVRSLDWDTCPGFVSDGENRVRWTNRAYRRMAVGEEEGAEVVVWLAMKERVPVGCAGFTCRVRVENTCTREIKVSPCDVWRMDGGGFAWRLDVKAALSLGR</sequence>
<dbReference type="PANTHER" id="PTHR33595">
    <property type="entry name" value="VON WILLEBRAND FACTOR A DOMAIN PROTEIN"/>
    <property type="match status" value="1"/>
</dbReference>
<dbReference type="Pfam" id="PF25821">
    <property type="entry name" value="DUF7950"/>
    <property type="match status" value="1"/>
</dbReference>
<organism evidence="3 4">
    <name type="scientific">Kalanchoe fedtschenkoi</name>
    <name type="common">Lavender scallops</name>
    <name type="synonym">South American air plant</name>
    <dbReference type="NCBI Taxonomy" id="63787"/>
    <lineage>
        <taxon>Eukaryota</taxon>
        <taxon>Viridiplantae</taxon>
        <taxon>Streptophyta</taxon>
        <taxon>Embryophyta</taxon>
        <taxon>Tracheophyta</taxon>
        <taxon>Spermatophyta</taxon>
        <taxon>Magnoliopsida</taxon>
        <taxon>eudicotyledons</taxon>
        <taxon>Gunneridae</taxon>
        <taxon>Pentapetalae</taxon>
        <taxon>Saxifragales</taxon>
        <taxon>Crassulaceae</taxon>
        <taxon>Kalanchoe</taxon>
    </lineage>
</organism>
<proteinExistence type="predicted"/>
<dbReference type="OMA" id="GGNAKRC"/>